<reference evidence="1 2" key="1">
    <citation type="submission" date="2024-03" db="EMBL/GenBank/DDBJ databases">
        <title>High-quality draft genome sequence of Oceanobacter sp. wDCs-4.</title>
        <authorList>
            <person name="Dong C."/>
        </authorList>
    </citation>
    <scope>NUCLEOTIDE SEQUENCE [LARGE SCALE GENOMIC DNA]</scope>
    <source>
        <strain evidence="2">wDCs-4</strain>
    </source>
</reference>
<name>A0ABW8NGN7_9GAMM</name>
<comment type="caution">
    <text evidence="1">The sequence shown here is derived from an EMBL/GenBank/DDBJ whole genome shotgun (WGS) entry which is preliminary data.</text>
</comment>
<dbReference type="Proteomes" id="UP001620597">
    <property type="component" value="Unassembled WGS sequence"/>
</dbReference>
<organism evidence="1 2">
    <name type="scientific">Oceanobacter antarcticus</name>
    <dbReference type="NCBI Taxonomy" id="3133425"/>
    <lineage>
        <taxon>Bacteria</taxon>
        <taxon>Pseudomonadati</taxon>
        <taxon>Pseudomonadota</taxon>
        <taxon>Gammaproteobacteria</taxon>
        <taxon>Oceanospirillales</taxon>
        <taxon>Oceanospirillaceae</taxon>
        <taxon>Oceanobacter</taxon>
    </lineage>
</organism>
<sequence>MEDCEIIDLACDVCLKIKDDLNEYVYLPQKGQLSIRWEDSREFYAYASSKTIAGEAPDYYVHISYGVLIDLYRCVDQCH</sequence>
<evidence type="ECO:0000313" key="2">
    <source>
        <dbReference type="Proteomes" id="UP001620597"/>
    </source>
</evidence>
<gene>
    <name evidence="1" type="ORF">WG929_06875</name>
</gene>
<protein>
    <submittedName>
        <fullName evidence="1">Uncharacterized protein</fullName>
    </submittedName>
</protein>
<accession>A0ABW8NGN7</accession>
<dbReference type="EMBL" id="JBBKTX010000007">
    <property type="protein sequence ID" value="MFK4752127.1"/>
    <property type="molecule type" value="Genomic_DNA"/>
</dbReference>
<evidence type="ECO:0000313" key="1">
    <source>
        <dbReference type="EMBL" id="MFK4752127.1"/>
    </source>
</evidence>
<keyword evidence="2" id="KW-1185">Reference proteome</keyword>
<proteinExistence type="predicted"/>
<dbReference type="RefSeq" id="WP_416205456.1">
    <property type="nucleotide sequence ID" value="NZ_JBBKTX010000007.1"/>
</dbReference>